<feature type="region of interest" description="Disordered" evidence="1">
    <location>
        <begin position="233"/>
        <end position="259"/>
    </location>
</feature>
<accession>A0A9W4U3E0</accession>
<proteinExistence type="predicted"/>
<name>A0A9W4U3E0_9PLEO</name>
<dbReference type="SUPFAM" id="SSF54695">
    <property type="entry name" value="POZ domain"/>
    <property type="match status" value="1"/>
</dbReference>
<dbReference type="Proteomes" id="UP001152607">
    <property type="component" value="Unassembled WGS sequence"/>
</dbReference>
<feature type="domain" description="BTB" evidence="2">
    <location>
        <begin position="25"/>
        <end position="94"/>
    </location>
</feature>
<evidence type="ECO:0000256" key="1">
    <source>
        <dbReference type="SAM" id="MobiDB-lite"/>
    </source>
</evidence>
<keyword evidence="4" id="KW-1185">Reference proteome</keyword>
<dbReference type="PROSITE" id="PS50097">
    <property type="entry name" value="BTB"/>
    <property type="match status" value="1"/>
</dbReference>
<dbReference type="InterPro" id="IPR000210">
    <property type="entry name" value="BTB/POZ_dom"/>
</dbReference>
<dbReference type="AlphaFoldDB" id="A0A9W4U3E0"/>
<gene>
    <name evidence="3" type="ORF">PDIGIT_LOCUS1310</name>
</gene>
<dbReference type="CDD" id="cd18186">
    <property type="entry name" value="BTB_POZ_ZBTB_KLHL-like"/>
    <property type="match status" value="1"/>
</dbReference>
<dbReference type="EMBL" id="CAOQHR010000001">
    <property type="protein sequence ID" value="CAI6260075.1"/>
    <property type="molecule type" value="Genomic_DNA"/>
</dbReference>
<dbReference type="OrthoDB" id="5275938at2759"/>
<dbReference type="InterPro" id="IPR011333">
    <property type="entry name" value="SKP1/BTB/POZ_sf"/>
</dbReference>
<evidence type="ECO:0000313" key="3">
    <source>
        <dbReference type="EMBL" id="CAI6260075.1"/>
    </source>
</evidence>
<comment type="caution">
    <text evidence="3">The sequence shown here is derived from an EMBL/GenBank/DDBJ whole genome shotgun (WGS) entry which is preliminary data.</text>
</comment>
<sequence length="422" mass="46706">MNHWPTHSESHGPSLQPTISMGAPEDVTLLLGPEKQPVRASIAVLCRSSSVWEAMFSGDWNASEKSEIEFPDDDVEAMLLVLRIAHLKFKDLPGKQALPLGQLLQLTLVTEKYDVVHIVRPFLEMFEWASIDKYVEHRSPFWLLVTWTFGYSESFAAFAIALIRLIEITEGGSIEVAGVVLLEKYMPPGIVESMLRIREETIDKMLTRCYNLLDGALTGPSCLAYLPKMPGSMDDTTTTKPSTGSSQGPKTPVSSQGPAISVKSQEHASFVNVQGYTVPEGSQRHKIPATSPGPAFSFDELEKAENKSICSSIILGSLMAQITRMGLNPIRKSSQDITSTVQILAGHLCSLQPTIPKTYDTRGMTSSVPNCTYSTFKSACTTIHESCAIRYRIDYEIAEMYREISSPVLDMHIKHMEEQAKK</sequence>
<dbReference type="Gene3D" id="3.30.710.10">
    <property type="entry name" value="Potassium Channel Kv1.1, Chain A"/>
    <property type="match status" value="1"/>
</dbReference>
<dbReference type="Pfam" id="PF00651">
    <property type="entry name" value="BTB"/>
    <property type="match status" value="1"/>
</dbReference>
<evidence type="ECO:0000313" key="4">
    <source>
        <dbReference type="Proteomes" id="UP001152607"/>
    </source>
</evidence>
<reference evidence="3" key="1">
    <citation type="submission" date="2023-01" db="EMBL/GenBank/DDBJ databases">
        <authorList>
            <person name="Van Ghelder C."/>
            <person name="Rancurel C."/>
        </authorList>
    </citation>
    <scope>NUCLEOTIDE SEQUENCE</scope>
    <source>
        <strain evidence="3">CNCM I-4278</strain>
    </source>
</reference>
<feature type="compositionally biased region" description="Polar residues" evidence="1">
    <location>
        <begin position="234"/>
        <end position="258"/>
    </location>
</feature>
<dbReference type="SMART" id="SM00225">
    <property type="entry name" value="BTB"/>
    <property type="match status" value="1"/>
</dbReference>
<protein>
    <recommendedName>
        <fullName evidence="2">BTB domain-containing protein</fullName>
    </recommendedName>
</protein>
<evidence type="ECO:0000259" key="2">
    <source>
        <dbReference type="PROSITE" id="PS50097"/>
    </source>
</evidence>
<organism evidence="3 4">
    <name type="scientific">Periconia digitata</name>
    <dbReference type="NCBI Taxonomy" id="1303443"/>
    <lineage>
        <taxon>Eukaryota</taxon>
        <taxon>Fungi</taxon>
        <taxon>Dikarya</taxon>
        <taxon>Ascomycota</taxon>
        <taxon>Pezizomycotina</taxon>
        <taxon>Dothideomycetes</taxon>
        <taxon>Pleosporomycetidae</taxon>
        <taxon>Pleosporales</taxon>
        <taxon>Massarineae</taxon>
        <taxon>Periconiaceae</taxon>
        <taxon>Periconia</taxon>
    </lineage>
</organism>